<dbReference type="AlphaFoldDB" id="A0AAV7EWC0"/>
<proteinExistence type="predicted"/>
<dbReference type="Pfam" id="PF07727">
    <property type="entry name" value="RVT_2"/>
    <property type="match status" value="1"/>
</dbReference>
<keyword evidence="4" id="KW-1185">Reference proteome</keyword>
<evidence type="ECO:0000313" key="4">
    <source>
        <dbReference type="Proteomes" id="UP000825729"/>
    </source>
</evidence>
<evidence type="ECO:0000313" key="3">
    <source>
        <dbReference type="EMBL" id="KAG9453127.1"/>
    </source>
</evidence>
<name>A0AAV7EWC0_ARIFI</name>
<reference evidence="3 4" key="1">
    <citation type="submission" date="2021-07" db="EMBL/GenBank/DDBJ databases">
        <title>The Aristolochia fimbriata genome: insights into angiosperm evolution, floral development and chemical biosynthesis.</title>
        <authorList>
            <person name="Jiao Y."/>
        </authorList>
    </citation>
    <scope>NUCLEOTIDE SEQUENCE [LARGE SCALE GENOMIC DNA]</scope>
    <source>
        <strain evidence="3">IBCAS-2021</strain>
        <tissue evidence="3">Leaf</tissue>
    </source>
</reference>
<dbReference type="InterPro" id="IPR057670">
    <property type="entry name" value="SH3_retrovirus"/>
</dbReference>
<evidence type="ECO:0000259" key="1">
    <source>
        <dbReference type="Pfam" id="PF07727"/>
    </source>
</evidence>
<evidence type="ECO:0008006" key="5">
    <source>
        <dbReference type="Google" id="ProtNLM"/>
    </source>
</evidence>
<dbReference type="Proteomes" id="UP000825729">
    <property type="component" value="Unassembled WGS sequence"/>
</dbReference>
<dbReference type="InterPro" id="IPR013103">
    <property type="entry name" value="RVT_2"/>
</dbReference>
<protein>
    <recommendedName>
        <fullName evidence="5">Reverse transcriptase Ty1/copia-type domain-containing protein</fullName>
    </recommendedName>
</protein>
<organism evidence="3 4">
    <name type="scientific">Aristolochia fimbriata</name>
    <name type="common">White veined hardy Dutchman's pipe vine</name>
    <dbReference type="NCBI Taxonomy" id="158543"/>
    <lineage>
        <taxon>Eukaryota</taxon>
        <taxon>Viridiplantae</taxon>
        <taxon>Streptophyta</taxon>
        <taxon>Embryophyta</taxon>
        <taxon>Tracheophyta</taxon>
        <taxon>Spermatophyta</taxon>
        <taxon>Magnoliopsida</taxon>
        <taxon>Magnoliidae</taxon>
        <taxon>Piperales</taxon>
        <taxon>Aristolochiaceae</taxon>
        <taxon>Aristolochia</taxon>
    </lineage>
</organism>
<evidence type="ECO:0000259" key="2">
    <source>
        <dbReference type="Pfam" id="PF25597"/>
    </source>
</evidence>
<gene>
    <name evidence="3" type="ORF">H6P81_006031</name>
</gene>
<dbReference type="Pfam" id="PF25597">
    <property type="entry name" value="SH3_retrovirus"/>
    <property type="match status" value="1"/>
</dbReference>
<comment type="caution">
    <text evidence="3">The sequence shown here is derived from an EMBL/GenBank/DDBJ whole genome shotgun (WGS) entry which is preliminary data.</text>
</comment>
<accession>A0AAV7EWC0</accession>
<sequence length="284" mass="32202">MEGIFVGYSKNSHAYRVFLKSANIIIETVNVEVADQNEGLQMLNDEQVRVPFIQKEGTISTVTSTLIQKEGTVSTVTDTPEVTLEELSVEKSPEDIGESYMEIQESVAAKEKAPSIRVQKNHPADAIIGNVNEGMKTRGKKKNYGDMVKFVCYTSLVEPRKVEEALKDEFWIRAMQEELEQFERNEVCTLVPCPANLNVIGTKWVFKNKTDEEWNVIRNKARLVAQGYTQVEGIDFDETFAPVARLESIRLLLATSNMMKIKLQQMDVKSVFLNGYSNEEVYVE</sequence>
<feature type="domain" description="Reverse transcriptase Ty1/copia-type" evidence="1">
    <location>
        <begin position="185"/>
        <end position="283"/>
    </location>
</feature>
<feature type="domain" description="Retroviral polymerase SH3-like" evidence="2">
    <location>
        <begin position="2"/>
        <end position="36"/>
    </location>
</feature>
<dbReference type="EMBL" id="JAINDJ010000003">
    <property type="protein sequence ID" value="KAG9453127.1"/>
    <property type="molecule type" value="Genomic_DNA"/>
</dbReference>